<keyword evidence="2" id="KW-0812">Transmembrane</keyword>
<sequence length="240" mass="27991">MDKNKAQGGNLQLYPEEKQHYVGHNKRGKYNSAYSIGFVVYTCLMSRFIVVVLAERKLTVLRPCSEAVKKFEQLARLCPHLISSERDKVRRMMRMFRSDLAVDKTRSNRLSFSWRKEKKRPKLSRTRPSKAKPHNRRVKEDLRVKTTTTSSTATTNRRGSGMQEDRGIHRIFPRKRMSLITTVIPLVRNVGEGTREIAVLETVAVFYVARKATMLKTAISIPRVRRTNRDDRDLNFMQHR</sequence>
<keyword evidence="4" id="KW-1185">Reference proteome</keyword>
<evidence type="ECO:0000256" key="1">
    <source>
        <dbReference type="SAM" id="MobiDB-lite"/>
    </source>
</evidence>
<name>A0AA88ADF1_FICCA</name>
<keyword evidence="2" id="KW-0472">Membrane</keyword>
<reference evidence="3" key="1">
    <citation type="submission" date="2023-07" db="EMBL/GenBank/DDBJ databases">
        <title>draft genome sequence of fig (Ficus carica).</title>
        <authorList>
            <person name="Takahashi T."/>
            <person name="Nishimura K."/>
        </authorList>
    </citation>
    <scope>NUCLEOTIDE SEQUENCE</scope>
</reference>
<feature type="compositionally biased region" description="Low complexity" evidence="1">
    <location>
        <begin position="146"/>
        <end position="155"/>
    </location>
</feature>
<feature type="region of interest" description="Disordered" evidence="1">
    <location>
        <begin position="111"/>
        <end position="163"/>
    </location>
</feature>
<gene>
    <name evidence="3" type="ORF">TIFTF001_020298</name>
</gene>
<dbReference type="AlphaFoldDB" id="A0AA88ADF1"/>
<feature type="compositionally biased region" description="Basic residues" evidence="1">
    <location>
        <begin position="116"/>
        <end position="137"/>
    </location>
</feature>
<feature type="transmembrane region" description="Helical" evidence="2">
    <location>
        <begin position="33"/>
        <end position="54"/>
    </location>
</feature>
<accession>A0AA88ADF1</accession>
<evidence type="ECO:0000256" key="2">
    <source>
        <dbReference type="SAM" id="Phobius"/>
    </source>
</evidence>
<evidence type="ECO:0000313" key="3">
    <source>
        <dbReference type="EMBL" id="GMN51152.1"/>
    </source>
</evidence>
<dbReference type="EMBL" id="BTGU01000036">
    <property type="protein sequence ID" value="GMN51152.1"/>
    <property type="molecule type" value="Genomic_DNA"/>
</dbReference>
<dbReference type="Proteomes" id="UP001187192">
    <property type="component" value="Unassembled WGS sequence"/>
</dbReference>
<protein>
    <submittedName>
        <fullName evidence="3">Uncharacterized protein</fullName>
    </submittedName>
</protein>
<keyword evidence="2" id="KW-1133">Transmembrane helix</keyword>
<proteinExistence type="predicted"/>
<organism evidence="3 4">
    <name type="scientific">Ficus carica</name>
    <name type="common">Common fig</name>
    <dbReference type="NCBI Taxonomy" id="3494"/>
    <lineage>
        <taxon>Eukaryota</taxon>
        <taxon>Viridiplantae</taxon>
        <taxon>Streptophyta</taxon>
        <taxon>Embryophyta</taxon>
        <taxon>Tracheophyta</taxon>
        <taxon>Spermatophyta</taxon>
        <taxon>Magnoliopsida</taxon>
        <taxon>eudicotyledons</taxon>
        <taxon>Gunneridae</taxon>
        <taxon>Pentapetalae</taxon>
        <taxon>rosids</taxon>
        <taxon>fabids</taxon>
        <taxon>Rosales</taxon>
        <taxon>Moraceae</taxon>
        <taxon>Ficeae</taxon>
        <taxon>Ficus</taxon>
    </lineage>
</organism>
<comment type="caution">
    <text evidence="3">The sequence shown here is derived from an EMBL/GenBank/DDBJ whole genome shotgun (WGS) entry which is preliminary data.</text>
</comment>
<evidence type="ECO:0000313" key="4">
    <source>
        <dbReference type="Proteomes" id="UP001187192"/>
    </source>
</evidence>